<keyword evidence="2" id="KW-0547">Nucleotide-binding</keyword>
<dbReference type="GO" id="GO:0005770">
    <property type="term" value="C:late endosome"/>
    <property type="evidence" value="ECO:0007669"/>
    <property type="project" value="TreeGrafter"/>
</dbReference>
<dbReference type="InterPro" id="IPR005225">
    <property type="entry name" value="Small_GTP-bd"/>
</dbReference>
<dbReference type="PROSITE" id="PS51419">
    <property type="entry name" value="RAB"/>
    <property type="match status" value="1"/>
</dbReference>
<dbReference type="NCBIfam" id="TIGR00231">
    <property type="entry name" value="small_GTP"/>
    <property type="match status" value="1"/>
</dbReference>
<evidence type="ECO:0000256" key="4">
    <source>
        <dbReference type="SAM" id="SignalP"/>
    </source>
</evidence>
<dbReference type="PROSITE" id="PS51421">
    <property type="entry name" value="RAS"/>
    <property type="match status" value="1"/>
</dbReference>
<accession>A0A7S3MQJ5</accession>
<dbReference type="Gene3D" id="3.40.50.300">
    <property type="entry name" value="P-loop containing nucleotide triphosphate hydrolases"/>
    <property type="match status" value="1"/>
</dbReference>
<dbReference type="FunFam" id="3.40.50.300:FF:001329">
    <property type="entry name" value="Small GTP-binding protein, putative"/>
    <property type="match status" value="1"/>
</dbReference>
<dbReference type="SUPFAM" id="SSF52540">
    <property type="entry name" value="P-loop containing nucleoside triphosphate hydrolases"/>
    <property type="match status" value="1"/>
</dbReference>
<dbReference type="InterPro" id="IPR027417">
    <property type="entry name" value="P-loop_NTPase"/>
</dbReference>
<dbReference type="PANTHER" id="PTHR47981:SF20">
    <property type="entry name" value="RAS-RELATED PROTEIN RAB-7A"/>
    <property type="match status" value="1"/>
</dbReference>
<dbReference type="EMBL" id="HBIE01032952">
    <property type="protein sequence ID" value="CAE0315095.1"/>
    <property type="molecule type" value="Transcribed_RNA"/>
</dbReference>
<dbReference type="SMART" id="SM00173">
    <property type="entry name" value="RAS"/>
    <property type="match status" value="1"/>
</dbReference>
<dbReference type="Pfam" id="PF00071">
    <property type="entry name" value="Ras"/>
    <property type="match status" value="1"/>
</dbReference>
<dbReference type="SMART" id="SM00175">
    <property type="entry name" value="RAB"/>
    <property type="match status" value="1"/>
</dbReference>
<dbReference type="GO" id="GO:0045335">
    <property type="term" value="C:phagocytic vesicle"/>
    <property type="evidence" value="ECO:0007669"/>
    <property type="project" value="TreeGrafter"/>
</dbReference>
<organism evidence="5">
    <name type="scientific">Favella ehrenbergii</name>
    <dbReference type="NCBI Taxonomy" id="182087"/>
    <lineage>
        <taxon>Eukaryota</taxon>
        <taxon>Sar</taxon>
        <taxon>Alveolata</taxon>
        <taxon>Ciliophora</taxon>
        <taxon>Intramacronucleata</taxon>
        <taxon>Spirotrichea</taxon>
        <taxon>Choreotrichia</taxon>
        <taxon>Tintinnida</taxon>
        <taxon>Xystonellidae</taxon>
        <taxon>Favella</taxon>
    </lineage>
</organism>
<dbReference type="GO" id="GO:0005525">
    <property type="term" value="F:GTP binding"/>
    <property type="evidence" value="ECO:0007669"/>
    <property type="project" value="UniProtKB-KW"/>
</dbReference>
<keyword evidence="3" id="KW-0342">GTP-binding</keyword>
<dbReference type="GO" id="GO:0003924">
    <property type="term" value="F:GTPase activity"/>
    <property type="evidence" value="ECO:0007669"/>
    <property type="project" value="InterPro"/>
</dbReference>
<feature type="chain" id="PRO_5030894140" evidence="4">
    <location>
        <begin position="21"/>
        <end position="260"/>
    </location>
</feature>
<evidence type="ECO:0000313" key="5">
    <source>
        <dbReference type="EMBL" id="CAE0315095.1"/>
    </source>
</evidence>
<protein>
    <submittedName>
        <fullName evidence="5">Uncharacterized protein</fullName>
    </submittedName>
</protein>
<dbReference type="SMART" id="SM00174">
    <property type="entry name" value="RHO"/>
    <property type="match status" value="1"/>
</dbReference>
<gene>
    <name evidence="5" type="ORF">FEHR0123_LOCUS10022</name>
</gene>
<name>A0A7S3MQJ5_9SPIT</name>
<sequence length="260" mass="28450">MAWSVCLSVFLSFCLSVCLSDRLIIRTICGNFKLASKIEGSMVDGPQKKALTKVVLLGDINVGKTTLINRFTTGSAGSTSVTVGTDFKSKQITVNNTKVTMQIWDTAGQEKHVSIGFAFYRGSNSCILTFDVGSQESFDRLAFWKKNFLELAQPPNAAQFPFVVCGNKKDNSERVVTSEAARTWCSSNGGYEYFETCATTGEGVEELFQLTGKKALANTEDEEDFMPTSLSGAAGAIKIDRQTEKDAVQEKTKKKKKCKC</sequence>
<dbReference type="PANTHER" id="PTHR47981">
    <property type="entry name" value="RAB FAMILY"/>
    <property type="match status" value="1"/>
</dbReference>
<evidence type="ECO:0000256" key="2">
    <source>
        <dbReference type="ARBA" id="ARBA00022741"/>
    </source>
</evidence>
<dbReference type="SMART" id="SM00176">
    <property type="entry name" value="RAN"/>
    <property type="match status" value="1"/>
</dbReference>
<dbReference type="AlphaFoldDB" id="A0A7S3MQJ5"/>
<evidence type="ECO:0000256" key="3">
    <source>
        <dbReference type="ARBA" id="ARBA00023134"/>
    </source>
</evidence>
<comment type="similarity">
    <text evidence="1">Belongs to the small GTPase superfamily. Rab family.</text>
</comment>
<dbReference type="GO" id="GO:0005764">
    <property type="term" value="C:lysosome"/>
    <property type="evidence" value="ECO:0007669"/>
    <property type="project" value="TreeGrafter"/>
</dbReference>
<evidence type="ECO:0000256" key="1">
    <source>
        <dbReference type="ARBA" id="ARBA00006270"/>
    </source>
</evidence>
<proteinExistence type="inferred from homology"/>
<feature type="signal peptide" evidence="4">
    <location>
        <begin position="1"/>
        <end position="20"/>
    </location>
</feature>
<dbReference type="GO" id="GO:0090385">
    <property type="term" value="P:phagosome-lysosome fusion"/>
    <property type="evidence" value="ECO:0007669"/>
    <property type="project" value="TreeGrafter"/>
</dbReference>
<keyword evidence="4" id="KW-0732">Signal</keyword>
<reference evidence="5" key="1">
    <citation type="submission" date="2021-01" db="EMBL/GenBank/DDBJ databases">
        <authorList>
            <person name="Corre E."/>
            <person name="Pelletier E."/>
            <person name="Niang G."/>
            <person name="Scheremetjew M."/>
            <person name="Finn R."/>
            <person name="Kale V."/>
            <person name="Holt S."/>
            <person name="Cochrane G."/>
            <person name="Meng A."/>
            <person name="Brown T."/>
            <person name="Cohen L."/>
        </authorList>
    </citation>
    <scope>NUCLEOTIDE SEQUENCE</scope>
    <source>
        <strain evidence="5">Fehren 1</strain>
    </source>
</reference>
<dbReference type="PRINTS" id="PR00449">
    <property type="entry name" value="RASTRNSFRMNG"/>
</dbReference>
<dbReference type="InterPro" id="IPR001806">
    <property type="entry name" value="Small_GTPase"/>
</dbReference>